<proteinExistence type="predicted"/>
<keyword evidence="1" id="KW-0812">Transmembrane</keyword>
<feature type="transmembrane region" description="Helical" evidence="1">
    <location>
        <begin position="6"/>
        <end position="27"/>
    </location>
</feature>
<gene>
    <name evidence="2" type="ORF">ASZ90_003844</name>
</gene>
<keyword evidence="1" id="KW-0472">Membrane</keyword>
<protein>
    <submittedName>
        <fullName evidence="2">Uncharacterized protein</fullName>
    </submittedName>
</protein>
<reference evidence="2" key="1">
    <citation type="journal article" date="2015" name="Proc. Natl. Acad. Sci. U.S.A.">
        <title>Networks of energetic and metabolic interactions define dynamics in microbial communities.</title>
        <authorList>
            <person name="Embree M."/>
            <person name="Liu J.K."/>
            <person name="Al-Bassam M.M."/>
            <person name="Zengler K."/>
        </authorList>
    </citation>
    <scope>NUCLEOTIDE SEQUENCE</scope>
</reference>
<dbReference type="EMBL" id="LNQE01000484">
    <property type="protein sequence ID" value="KUG26324.1"/>
    <property type="molecule type" value="Genomic_DNA"/>
</dbReference>
<sequence>MYIFQLGFLDGIHGFILAGFSSAYVFTKYCKLWELNREE</sequence>
<comment type="caution">
    <text evidence="2">The sequence shown here is derived from an EMBL/GenBank/DDBJ whole genome shotgun (WGS) entry which is preliminary data.</text>
</comment>
<evidence type="ECO:0000313" key="2">
    <source>
        <dbReference type="EMBL" id="KUG26324.1"/>
    </source>
</evidence>
<evidence type="ECO:0000256" key="1">
    <source>
        <dbReference type="SAM" id="Phobius"/>
    </source>
</evidence>
<dbReference type="AlphaFoldDB" id="A0A0W8FZI5"/>
<organism evidence="2">
    <name type="scientific">hydrocarbon metagenome</name>
    <dbReference type="NCBI Taxonomy" id="938273"/>
    <lineage>
        <taxon>unclassified sequences</taxon>
        <taxon>metagenomes</taxon>
        <taxon>ecological metagenomes</taxon>
    </lineage>
</organism>
<accession>A0A0W8FZI5</accession>
<keyword evidence="1" id="KW-1133">Transmembrane helix</keyword>
<name>A0A0W8FZI5_9ZZZZ</name>